<dbReference type="InterPro" id="IPR046675">
    <property type="entry name" value="DUF6545"/>
</dbReference>
<dbReference type="RefSeq" id="WP_150070769.1">
    <property type="nucleotide sequence ID" value="NZ_VWPH01000021.1"/>
</dbReference>
<keyword evidence="4" id="KW-1185">Reference proteome</keyword>
<sequence length="376" mass="41140">MSLTKLAIIVALAWFSYRLARSPRDLALRAVVACLFCRLFAAPSTIAALRDLTGGALPPSVGKLVMNIALNASWFFLLLFFLFAAAGSVVRAWREAALMLGASASMALAVLLTPDSDSAFPTSGALPVVFPAPSVAAFYLVGMAYIAYATASAAIWAWRYATESGRRTRVGLQLAAIGLIGEATTTTVRASIVIIRWTGGSVPPSFAHAVDSLVPVALLIFVVGVCWAGLTARISEFRVWARHRRVYHQLYPLWARLHDVFPDDALERNPTSLWFDRLSPLRMHRRFWRRLIEIRDGLVQLGPQLIDAGYDAERPAHQQTAVLEEALRRQHEGVRPSGRSAVLIAAPDRPDLHADIEELVALAQALPSRPSAPRPH</sequence>
<dbReference type="Proteomes" id="UP000323946">
    <property type="component" value="Unassembled WGS sequence"/>
</dbReference>
<feature type="transmembrane region" description="Helical" evidence="1">
    <location>
        <begin position="170"/>
        <end position="192"/>
    </location>
</feature>
<comment type="caution">
    <text evidence="3">The sequence shown here is derived from an EMBL/GenBank/DDBJ whole genome shotgun (WGS) entry which is preliminary data.</text>
</comment>
<proteinExistence type="predicted"/>
<evidence type="ECO:0000313" key="4">
    <source>
        <dbReference type="Proteomes" id="UP000323946"/>
    </source>
</evidence>
<feature type="transmembrane region" description="Helical" evidence="1">
    <location>
        <begin position="134"/>
        <end position="158"/>
    </location>
</feature>
<dbReference type="AlphaFoldDB" id="A0A5M7B7B9"/>
<evidence type="ECO:0000259" key="2">
    <source>
        <dbReference type="Pfam" id="PF20182"/>
    </source>
</evidence>
<dbReference type="NCBIfam" id="NF042915">
    <property type="entry name" value="MAB_1171c_fam"/>
    <property type="match status" value="1"/>
</dbReference>
<accession>A0A5M7B7B9</accession>
<evidence type="ECO:0000256" key="1">
    <source>
        <dbReference type="SAM" id="Phobius"/>
    </source>
</evidence>
<dbReference type="Pfam" id="PF20182">
    <property type="entry name" value="DUF6545"/>
    <property type="match status" value="1"/>
</dbReference>
<gene>
    <name evidence="3" type="ORF">F1721_32990</name>
</gene>
<protein>
    <recommendedName>
        <fullName evidence="2">DUF6545 domain-containing protein</fullName>
    </recommendedName>
</protein>
<dbReference type="InterPro" id="IPR050039">
    <property type="entry name" value="MAB_1171c-like"/>
</dbReference>
<feature type="transmembrane region" description="Helical" evidence="1">
    <location>
        <begin position="26"/>
        <end position="48"/>
    </location>
</feature>
<feature type="transmembrane region" description="Helical" evidence="1">
    <location>
        <begin position="97"/>
        <end position="114"/>
    </location>
</feature>
<dbReference type="EMBL" id="VWPH01000021">
    <property type="protein sequence ID" value="KAA5825453.1"/>
    <property type="molecule type" value="Genomic_DNA"/>
</dbReference>
<feature type="domain" description="DUF6545" evidence="2">
    <location>
        <begin position="240"/>
        <end position="367"/>
    </location>
</feature>
<reference evidence="3 4" key="1">
    <citation type="submission" date="2019-09" db="EMBL/GenBank/DDBJ databases">
        <title>Draft genome sequence of the thermophilic Saccharopolyspora hirsuta VKM Ac-666T.</title>
        <authorList>
            <person name="Lobastova T.G."/>
            <person name="Fokina V."/>
            <person name="Bragin E.Y."/>
            <person name="Shtratnikova V.Y."/>
            <person name="Starodumova I.P."/>
            <person name="Tarlachkov S.V."/>
            <person name="Donova M.V."/>
        </authorList>
    </citation>
    <scope>NUCLEOTIDE SEQUENCE [LARGE SCALE GENOMIC DNA]</scope>
    <source>
        <strain evidence="3 4">VKM Ac-666</strain>
    </source>
</reference>
<keyword evidence="1" id="KW-0472">Membrane</keyword>
<organism evidence="3 4">
    <name type="scientific">Saccharopolyspora hirsuta</name>
    <dbReference type="NCBI Taxonomy" id="1837"/>
    <lineage>
        <taxon>Bacteria</taxon>
        <taxon>Bacillati</taxon>
        <taxon>Actinomycetota</taxon>
        <taxon>Actinomycetes</taxon>
        <taxon>Pseudonocardiales</taxon>
        <taxon>Pseudonocardiaceae</taxon>
        <taxon>Saccharopolyspora</taxon>
    </lineage>
</organism>
<keyword evidence="1" id="KW-1133">Transmembrane helix</keyword>
<keyword evidence="1" id="KW-0812">Transmembrane</keyword>
<evidence type="ECO:0000313" key="3">
    <source>
        <dbReference type="EMBL" id="KAA5825453.1"/>
    </source>
</evidence>
<feature type="transmembrane region" description="Helical" evidence="1">
    <location>
        <begin position="212"/>
        <end position="235"/>
    </location>
</feature>
<dbReference type="OrthoDB" id="3675041at2"/>
<feature type="transmembrane region" description="Helical" evidence="1">
    <location>
        <begin position="68"/>
        <end position="90"/>
    </location>
</feature>
<name>A0A5M7B7B9_SACHI</name>